<organism evidence="1 2">
    <name type="scientific">Lecanicillium saksenae</name>
    <dbReference type="NCBI Taxonomy" id="468837"/>
    <lineage>
        <taxon>Eukaryota</taxon>
        <taxon>Fungi</taxon>
        <taxon>Dikarya</taxon>
        <taxon>Ascomycota</taxon>
        <taxon>Pezizomycotina</taxon>
        <taxon>Sordariomycetes</taxon>
        <taxon>Hypocreomycetidae</taxon>
        <taxon>Hypocreales</taxon>
        <taxon>Cordycipitaceae</taxon>
        <taxon>Lecanicillium</taxon>
    </lineage>
</organism>
<proteinExistence type="predicted"/>
<gene>
    <name evidence="1" type="ORF">NLG97_g1511</name>
</gene>
<evidence type="ECO:0000313" key="2">
    <source>
        <dbReference type="Proteomes" id="UP001148737"/>
    </source>
</evidence>
<name>A0ACC1R3I8_9HYPO</name>
<keyword evidence="2" id="KW-1185">Reference proteome</keyword>
<comment type="caution">
    <text evidence="1">The sequence shown here is derived from an EMBL/GenBank/DDBJ whole genome shotgun (WGS) entry which is preliminary data.</text>
</comment>
<sequence length="239" mass="26079">MSRRQRSKVNKDRRAGLSNRQWGMCTKANAFAQLYNVDIIVAIRRPDGGIGGYQSRAGLAHELLLGAEHNLLGPSEVDSYLNKETSSRLEDSNDRELQSISLKPQSPHKYLRSASSRSSSSNGEMSSYYSAPEYPNVSKHSESVSVPSPTSLSSFVESDMADTQPWDGDLALSPAILCPQPINSSGRNLPDQDSTPFHQTIDPKALDYSMANASAVLHQPTPVSAGQRKAILTLLNSYL</sequence>
<protein>
    <submittedName>
        <fullName evidence="1">Uncharacterized protein</fullName>
    </submittedName>
</protein>
<dbReference type="Proteomes" id="UP001148737">
    <property type="component" value="Unassembled WGS sequence"/>
</dbReference>
<evidence type="ECO:0000313" key="1">
    <source>
        <dbReference type="EMBL" id="KAJ3497937.1"/>
    </source>
</evidence>
<accession>A0ACC1R3I8</accession>
<dbReference type="EMBL" id="JANAKD010000080">
    <property type="protein sequence ID" value="KAJ3497937.1"/>
    <property type="molecule type" value="Genomic_DNA"/>
</dbReference>
<reference evidence="1" key="1">
    <citation type="submission" date="2022-07" db="EMBL/GenBank/DDBJ databases">
        <title>Genome Sequence of Lecanicillium saksenae.</title>
        <authorList>
            <person name="Buettner E."/>
        </authorList>
    </citation>
    <scope>NUCLEOTIDE SEQUENCE</scope>
    <source>
        <strain evidence="1">VT-O1</strain>
    </source>
</reference>